<feature type="region of interest" description="Disordered" evidence="7">
    <location>
        <begin position="569"/>
        <end position="599"/>
    </location>
</feature>
<dbReference type="CDD" id="cd03228">
    <property type="entry name" value="ABCC_MRP_Like"/>
    <property type="match status" value="1"/>
</dbReference>
<feature type="domain" description="ABC transporter" evidence="9">
    <location>
        <begin position="348"/>
        <end position="578"/>
    </location>
</feature>
<sequence>MTPSRAGRPGRTALRLLRSALGRSRPAVLRLLAWSLLSAAPALVAGKALALAVDRGFLAHRPGPAAGWLALFAAVSALGAWASRQTYPWLAEVVEPMRDRLLGEVVSGMLHRAVATHGRADGSGAIAVARLTRQVEAVRDTVAGQLLIVSHFALTAIAVIVGSAALAPAAAALIAGPLLLSLAAFAALAPATARRQREAFAAEEELARSCADALRALRDLVACGAREAAEREVLAAVAANAEAGRALARLAGGRRLIVSLGAHLPLLLVVLAAPALVRHGLTAGAVIGVLAYLTGTLEPALRLLVQGAGASWLRLAVAAERLAAASHPVDATAAARPGHQLPPVDGSFELSGVSFSYGANADPVLDGFDLAVRDGEHLAVVGPSGIGKSTLADIVAGVVAPGQGKVLLGGAAPADLAPAALARARVLLPQDSYVFTGTVAENLRWLAPRATDSAVLASARAVGAEPLLRRLGGLAGHLAPGALSPGERQLIALARAHLSDARLVVLDEATRHLDAAAELRVERAFRSRPGTVVTITHRPGPARRADRVLLLDGSRPRLGTHAGLLAGTPAYRHLTGSPDPDAAATPDPDAAGTRPAATP</sequence>
<dbReference type="GO" id="GO:0005886">
    <property type="term" value="C:plasma membrane"/>
    <property type="evidence" value="ECO:0007669"/>
    <property type="project" value="UniProtKB-SubCell"/>
</dbReference>
<evidence type="ECO:0000259" key="9">
    <source>
        <dbReference type="PROSITE" id="PS50893"/>
    </source>
</evidence>
<feature type="domain" description="ABC transmembrane type-1" evidence="10">
    <location>
        <begin position="31"/>
        <end position="303"/>
    </location>
</feature>
<dbReference type="AlphaFoldDB" id="A0AB39TUV8"/>
<evidence type="ECO:0000256" key="5">
    <source>
        <dbReference type="ARBA" id="ARBA00022989"/>
    </source>
</evidence>
<evidence type="ECO:0000256" key="6">
    <source>
        <dbReference type="ARBA" id="ARBA00023136"/>
    </source>
</evidence>
<keyword evidence="6 8" id="KW-0472">Membrane</keyword>
<dbReference type="InterPro" id="IPR003439">
    <property type="entry name" value="ABC_transporter-like_ATP-bd"/>
</dbReference>
<evidence type="ECO:0000259" key="10">
    <source>
        <dbReference type="PROSITE" id="PS50929"/>
    </source>
</evidence>
<evidence type="ECO:0000256" key="4">
    <source>
        <dbReference type="ARBA" id="ARBA00022840"/>
    </source>
</evidence>
<reference evidence="11" key="1">
    <citation type="submission" date="2024-07" db="EMBL/GenBank/DDBJ databases">
        <authorList>
            <person name="Yu S.T."/>
        </authorList>
    </citation>
    <scope>NUCLEOTIDE SEQUENCE</scope>
    <source>
        <strain evidence="11">Y1</strain>
    </source>
</reference>
<feature type="transmembrane region" description="Helical" evidence="8">
    <location>
        <begin position="256"/>
        <end position="277"/>
    </location>
</feature>
<feature type="transmembrane region" description="Helical" evidence="8">
    <location>
        <begin position="66"/>
        <end position="83"/>
    </location>
</feature>
<dbReference type="GO" id="GO:0005524">
    <property type="term" value="F:ATP binding"/>
    <property type="evidence" value="ECO:0007669"/>
    <property type="project" value="UniProtKB-KW"/>
</dbReference>
<evidence type="ECO:0000256" key="1">
    <source>
        <dbReference type="ARBA" id="ARBA00004651"/>
    </source>
</evidence>
<dbReference type="InterPro" id="IPR036640">
    <property type="entry name" value="ABC1_TM_sf"/>
</dbReference>
<keyword evidence="4 11" id="KW-0067">ATP-binding</keyword>
<dbReference type="Pfam" id="PF00005">
    <property type="entry name" value="ABC_tran"/>
    <property type="match status" value="1"/>
</dbReference>
<dbReference type="InterPro" id="IPR011527">
    <property type="entry name" value="ABC1_TM_dom"/>
</dbReference>
<keyword evidence="2 8" id="KW-0812">Transmembrane</keyword>
<protein>
    <submittedName>
        <fullName evidence="11">ATP-binding cassette domain-containing protein</fullName>
    </submittedName>
</protein>
<feature type="transmembrane region" description="Helical" evidence="8">
    <location>
        <begin position="169"/>
        <end position="189"/>
    </location>
</feature>
<dbReference type="GO" id="GO:0034040">
    <property type="term" value="F:ATPase-coupled lipid transmembrane transporter activity"/>
    <property type="evidence" value="ECO:0007669"/>
    <property type="project" value="TreeGrafter"/>
</dbReference>
<dbReference type="PANTHER" id="PTHR24221:SF654">
    <property type="entry name" value="ATP-BINDING CASSETTE SUB-FAMILY B MEMBER 6"/>
    <property type="match status" value="1"/>
</dbReference>
<dbReference type="Gene3D" id="3.40.50.300">
    <property type="entry name" value="P-loop containing nucleotide triphosphate hydrolases"/>
    <property type="match status" value="1"/>
</dbReference>
<dbReference type="SMART" id="SM00382">
    <property type="entry name" value="AAA"/>
    <property type="match status" value="1"/>
</dbReference>
<keyword evidence="5 8" id="KW-1133">Transmembrane helix</keyword>
<dbReference type="PROSITE" id="PS50893">
    <property type="entry name" value="ABC_TRANSPORTER_2"/>
    <property type="match status" value="1"/>
</dbReference>
<evidence type="ECO:0000256" key="8">
    <source>
        <dbReference type="SAM" id="Phobius"/>
    </source>
</evidence>
<dbReference type="InterPro" id="IPR027417">
    <property type="entry name" value="P-loop_NTPase"/>
</dbReference>
<dbReference type="SUPFAM" id="SSF90123">
    <property type="entry name" value="ABC transporter transmembrane region"/>
    <property type="match status" value="1"/>
</dbReference>
<dbReference type="EMBL" id="CP163445">
    <property type="protein sequence ID" value="XDQ83011.1"/>
    <property type="molecule type" value="Genomic_DNA"/>
</dbReference>
<dbReference type="Gene3D" id="1.20.1560.10">
    <property type="entry name" value="ABC transporter type 1, transmembrane domain"/>
    <property type="match status" value="1"/>
</dbReference>
<dbReference type="PANTHER" id="PTHR24221">
    <property type="entry name" value="ATP-BINDING CASSETTE SUB-FAMILY B"/>
    <property type="match status" value="1"/>
</dbReference>
<dbReference type="GO" id="GO:0016887">
    <property type="term" value="F:ATP hydrolysis activity"/>
    <property type="evidence" value="ECO:0007669"/>
    <property type="project" value="InterPro"/>
</dbReference>
<gene>
    <name evidence="11" type="ORF">AB2U05_33165</name>
</gene>
<evidence type="ECO:0000313" key="11">
    <source>
        <dbReference type="EMBL" id="XDQ83011.1"/>
    </source>
</evidence>
<evidence type="ECO:0000256" key="7">
    <source>
        <dbReference type="SAM" id="MobiDB-lite"/>
    </source>
</evidence>
<dbReference type="Pfam" id="PF00664">
    <property type="entry name" value="ABC_membrane"/>
    <property type="match status" value="1"/>
</dbReference>
<name>A0AB39TUV8_9ACTN</name>
<keyword evidence="3" id="KW-0547">Nucleotide-binding</keyword>
<dbReference type="InterPro" id="IPR039421">
    <property type="entry name" value="Type_1_exporter"/>
</dbReference>
<dbReference type="InterPro" id="IPR003593">
    <property type="entry name" value="AAA+_ATPase"/>
</dbReference>
<evidence type="ECO:0000256" key="3">
    <source>
        <dbReference type="ARBA" id="ARBA00022741"/>
    </source>
</evidence>
<evidence type="ECO:0000256" key="2">
    <source>
        <dbReference type="ARBA" id="ARBA00022692"/>
    </source>
</evidence>
<accession>A0AB39TUV8</accession>
<proteinExistence type="predicted"/>
<dbReference type="PROSITE" id="PS50929">
    <property type="entry name" value="ABC_TM1F"/>
    <property type="match status" value="1"/>
</dbReference>
<dbReference type="GO" id="GO:0140359">
    <property type="term" value="F:ABC-type transporter activity"/>
    <property type="evidence" value="ECO:0007669"/>
    <property type="project" value="InterPro"/>
</dbReference>
<feature type="transmembrane region" description="Helical" evidence="8">
    <location>
        <begin position="142"/>
        <end position="163"/>
    </location>
</feature>
<dbReference type="SUPFAM" id="SSF52540">
    <property type="entry name" value="P-loop containing nucleoside triphosphate hydrolases"/>
    <property type="match status" value="1"/>
</dbReference>
<organism evidence="11">
    <name type="scientific">Streptomyces sp. Y1</name>
    <dbReference type="NCBI Taxonomy" id="3238634"/>
    <lineage>
        <taxon>Bacteria</taxon>
        <taxon>Bacillati</taxon>
        <taxon>Actinomycetota</taxon>
        <taxon>Actinomycetes</taxon>
        <taxon>Kitasatosporales</taxon>
        <taxon>Streptomycetaceae</taxon>
        <taxon>Streptomyces</taxon>
    </lineage>
</organism>
<comment type="subcellular location">
    <subcellularLocation>
        <location evidence="1">Cell membrane</location>
        <topology evidence="1">Multi-pass membrane protein</topology>
    </subcellularLocation>
</comment>
<feature type="compositionally biased region" description="Low complexity" evidence="7">
    <location>
        <begin position="578"/>
        <end position="599"/>
    </location>
</feature>
<dbReference type="RefSeq" id="WP_369185223.1">
    <property type="nucleotide sequence ID" value="NZ_CP163445.1"/>
</dbReference>